<dbReference type="InterPro" id="IPR000961">
    <property type="entry name" value="AGC-kinase_C"/>
</dbReference>
<dbReference type="InterPro" id="IPR050236">
    <property type="entry name" value="Ser_Thr_kinase_AGC"/>
</dbReference>
<evidence type="ECO:0000256" key="4">
    <source>
        <dbReference type="ARBA" id="ARBA00022679"/>
    </source>
</evidence>
<feature type="region of interest" description="Disordered" evidence="11">
    <location>
        <begin position="86"/>
        <end position="111"/>
    </location>
</feature>
<evidence type="ECO:0000256" key="2">
    <source>
        <dbReference type="ARBA" id="ARBA00022527"/>
    </source>
</evidence>
<dbReference type="InterPro" id="IPR008271">
    <property type="entry name" value="Ser/Thr_kinase_AS"/>
</dbReference>
<dbReference type="PROSITE" id="PS00107">
    <property type="entry name" value="PROTEIN_KINASE_ATP"/>
    <property type="match status" value="1"/>
</dbReference>
<evidence type="ECO:0000313" key="14">
    <source>
        <dbReference type="EMBL" id="KDN50406.1"/>
    </source>
</evidence>
<dbReference type="Proteomes" id="UP000027361">
    <property type="component" value="Unassembled WGS sequence"/>
</dbReference>
<dbReference type="InterPro" id="IPR011009">
    <property type="entry name" value="Kinase-like_dom_sf"/>
</dbReference>
<proteinExistence type="predicted"/>
<accession>A0A066W9L6</accession>
<evidence type="ECO:0000256" key="3">
    <source>
        <dbReference type="ARBA" id="ARBA00022553"/>
    </source>
</evidence>
<dbReference type="GO" id="GO:0005816">
    <property type="term" value="C:spindle pole body"/>
    <property type="evidence" value="ECO:0007669"/>
    <property type="project" value="TreeGrafter"/>
</dbReference>
<feature type="region of interest" description="Disordered" evidence="11">
    <location>
        <begin position="19"/>
        <end position="63"/>
    </location>
</feature>
<keyword evidence="7 10" id="KW-0067">ATP-binding</keyword>
<dbReference type="FunCoup" id="A0A066W9L6">
    <property type="interactions" value="51"/>
</dbReference>
<organism evidence="14 15">
    <name type="scientific">Tilletiaria anomala (strain ATCC 24038 / CBS 436.72 / UBC 951)</name>
    <dbReference type="NCBI Taxonomy" id="1037660"/>
    <lineage>
        <taxon>Eukaryota</taxon>
        <taxon>Fungi</taxon>
        <taxon>Dikarya</taxon>
        <taxon>Basidiomycota</taxon>
        <taxon>Ustilaginomycotina</taxon>
        <taxon>Exobasidiomycetes</taxon>
        <taxon>Georgefischeriales</taxon>
        <taxon>Tilletiariaceae</taxon>
        <taxon>Tilletiaria</taxon>
    </lineage>
</organism>
<evidence type="ECO:0000256" key="10">
    <source>
        <dbReference type="PROSITE-ProRule" id="PRU10141"/>
    </source>
</evidence>
<dbReference type="PANTHER" id="PTHR24356">
    <property type="entry name" value="SERINE/THREONINE-PROTEIN KINASE"/>
    <property type="match status" value="1"/>
</dbReference>
<dbReference type="SMART" id="SM00133">
    <property type="entry name" value="S_TK_X"/>
    <property type="match status" value="1"/>
</dbReference>
<dbReference type="CDD" id="cd21776">
    <property type="entry name" value="MobB_Sid2p-like"/>
    <property type="match status" value="1"/>
</dbReference>
<dbReference type="GeneID" id="25264069"/>
<dbReference type="STRING" id="1037660.A0A066W9L6"/>
<dbReference type="SMART" id="SM00220">
    <property type="entry name" value="S_TKc"/>
    <property type="match status" value="1"/>
</dbReference>
<evidence type="ECO:0000256" key="11">
    <source>
        <dbReference type="SAM" id="MobiDB-lite"/>
    </source>
</evidence>
<evidence type="ECO:0000256" key="6">
    <source>
        <dbReference type="ARBA" id="ARBA00022777"/>
    </source>
</evidence>
<dbReference type="Gene3D" id="1.10.510.10">
    <property type="entry name" value="Transferase(Phosphotransferase) domain 1"/>
    <property type="match status" value="1"/>
</dbReference>
<keyword evidence="4" id="KW-0808">Transferase</keyword>
<evidence type="ECO:0000256" key="7">
    <source>
        <dbReference type="ARBA" id="ARBA00022840"/>
    </source>
</evidence>
<gene>
    <name evidence="14" type="ORF">K437DRAFT_255117</name>
</gene>
<comment type="caution">
    <text evidence="14">The sequence shown here is derived from an EMBL/GenBank/DDBJ whole genome shotgun (WGS) entry which is preliminary data.</text>
</comment>
<dbReference type="HOGENOM" id="CLU_000288_67_4_1"/>
<evidence type="ECO:0000256" key="5">
    <source>
        <dbReference type="ARBA" id="ARBA00022741"/>
    </source>
</evidence>
<keyword evidence="3" id="KW-0597">Phosphoprotein</keyword>
<dbReference type="CDD" id="cd05600">
    <property type="entry name" value="STKc_Sid2p_like"/>
    <property type="match status" value="1"/>
</dbReference>
<dbReference type="PROSITE" id="PS50011">
    <property type="entry name" value="PROTEIN_KINASE_DOM"/>
    <property type="match status" value="1"/>
</dbReference>
<evidence type="ECO:0000259" key="12">
    <source>
        <dbReference type="PROSITE" id="PS50011"/>
    </source>
</evidence>
<evidence type="ECO:0000256" key="9">
    <source>
        <dbReference type="ARBA" id="ARBA00048679"/>
    </source>
</evidence>
<evidence type="ECO:0000313" key="15">
    <source>
        <dbReference type="Proteomes" id="UP000027361"/>
    </source>
</evidence>
<dbReference type="InterPro" id="IPR017441">
    <property type="entry name" value="Protein_kinase_ATP_BS"/>
</dbReference>
<comment type="catalytic activity">
    <reaction evidence="8">
        <text>L-threonyl-[protein] + ATP = O-phospho-L-threonyl-[protein] + ADP + H(+)</text>
        <dbReference type="Rhea" id="RHEA:46608"/>
        <dbReference type="Rhea" id="RHEA-COMP:11060"/>
        <dbReference type="Rhea" id="RHEA-COMP:11605"/>
        <dbReference type="ChEBI" id="CHEBI:15378"/>
        <dbReference type="ChEBI" id="CHEBI:30013"/>
        <dbReference type="ChEBI" id="CHEBI:30616"/>
        <dbReference type="ChEBI" id="CHEBI:61977"/>
        <dbReference type="ChEBI" id="CHEBI:456216"/>
        <dbReference type="EC" id="2.7.11.1"/>
    </reaction>
</comment>
<dbReference type="AlphaFoldDB" id="A0A066W9L6"/>
<dbReference type="PROSITE" id="PS00108">
    <property type="entry name" value="PROTEIN_KINASE_ST"/>
    <property type="match status" value="1"/>
</dbReference>
<dbReference type="OrthoDB" id="18472at2759"/>
<keyword evidence="6 14" id="KW-0418">Kinase</keyword>
<dbReference type="Gene3D" id="3.30.200.20">
    <property type="entry name" value="Phosphorylase Kinase, domain 1"/>
    <property type="match status" value="1"/>
</dbReference>
<dbReference type="GO" id="GO:0004674">
    <property type="term" value="F:protein serine/threonine kinase activity"/>
    <property type="evidence" value="ECO:0007669"/>
    <property type="project" value="UniProtKB-KW"/>
</dbReference>
<dbReference type="PROSITE" id="PS51285">
    <property type="entry name" value="AGC_KINASE_CTER"/>
    <property type="match status" value="1"/>
</dbReference>
<dbReference type="Pfam" id="PF00069">
    <property type="entry name" value="Pkinase"/>
    <property type="match status" value="2"/>
</dbReference>
<feature type="compositionally biased region" description="Polar residues" evidence="11">
    <location>
        <begin position="40"/>
        <end position="63"/>
    </location>
</feature>
<keyword evidence="2" id="KW-0723">Serine/threonine-protein kinase</keyword>
<evidence type="ECO:0000259" key="13">
    <source>
        <dbReference type="PROSITE" id="PS51285"/>
    </source>
</evidence>
<feature type="domain" description="AGC-kinase C-terminal" evidence="13">
    <location>
        <begin position="541"/>
        <end position="625"/>
    </location>
</feature>
<dbReference type="InParanoid" id="A0A066W9L6"/>
<name>A0A066W9L6_TILAU</name>
<comment type="catalytic activity">
    <reaction evidence="9">
        <text>L-seryl-[protein] + ATP = O-phospho-L-seryl-[protein] + ADP + H(+)</text>
        <dbReference type="Rhea" id="RHEA:17989"/>
        <dbReference type="Rhea" id="RHEA-COMP:9863"/>
        <dbReference type="Rhea" id="RHEA-COMP:11604"/>
        <dbReference type="ChEBI" id="CHEBI:15378"/>
        <dbReference type="ChEBI" id="CHEBI:29999"/>
        <dbReference type="ChEBI" id="CHEBI:30616"/>
        <dbReference type="ChEBI" id="CHEBI:83421"/>
        <dbReference type="ChEBI" id="CHEBI:456216"/>
        <dbReference type="EC" id="2.7.11.1"/>
    </reaction>
</comment>
<dbReference type="SUPFAM" id="SSF56112">
    <property type="entry name" value="Protein kinase-like (PK-like)"/>
    <property type="match status" value="1"/>
</dbReference>
<dbReference type="InterPro" id="IPR000719">
    <property type="entry name" value="Prot_kinase_dom"/>
</dbReference>
<dbReference type="OMA" id="KLRVDQF"/>
<keyword evidence="15" id="KW-1185">Reference proteome</keyword>
<dbReference type="EMBL" id="JMSN01000019">
    <property type="protein sequence ID" value="KDN50406.1"/>
    <property type="molecule type" value="Genomic_DNA"/>
</dbReference>
<dbReference type="GO" id="GO:0005524">
    <property type="term" value="F:ATP binding"/>
    <property type="evidence" value="ECO:0007669"/>
    <property type="project" value="UniProtKB-UniRule"/>
</dbReference>
<keyword evidence="5 10" id="KW-0547">Nucleotide-binding</keyword>
<dbReference type="RefSeq" id="XP_013244531.1">
    <property type="nucleotide sequence ID" value="XM_013389077.1"/>
</dbReference>
<sequence>MAPTTSAAPSSRVLLLQSNSGNQLYDGTPPASTIIKGSPGVTSNGTGITKSSSKENIPTSPPLAQSISAHKIRALVDVKSTATASSPTLAPGRWQAGGAAPTQPSSTGGALVKSASAGDVIGAGAAAEESKGSWRSWKRGDGLLPWEMDVVNQPDTKRKANVAQLYFLNYYFDNLRYISARKARTTAFKDMMGQSASTSSVSAPPQLLSPSEVEAECTSYFGRERALLRKRRTKLRLAQFHIITQVGQGGYGEVFLARKRETGEVCALKKLKKKVLIKMDEVHHVLVERDILTATRTPWLVKLLYAFQDQEHVYLAMEYVPGGDFRTLLNNSGVLREEHARFYMSEMFVSVNELHKLGYIHRDLKPENFLVDATGHIKLTDFGLAAGALNPGRIDSLKNRLDQVKDTDFIYRTPAERGSLYKMMRAQNVQHADSIVGSPDYMAPEVLRGRNYGVSVDYWSMGCILFEFLCGFPPFSGKTPDETWANLKNWQRVLQRPVYEKPEDLQFNLTDIAWDSIVRLIDVPDRRYASLSQVSAHPFFSSLSFANLRGLAPPFVPQLEGEEDTGYFDDFENPEDMAKYKEVKDKQRNVDKVREKDQGGDARRKDRGLWVGFTFGKNGMGGNGGKPSVYKASPEMDAADAFATMF</sequence>
<dbReference type="GO" id="GO:0035556">
    <property type="term" value="P:intracellular signal transduction"/>
    <property type="evidence" value="ECO:0007669"/>
    <property type="project" value="TreeGrafter"/>
</dbReference>
<reference evidence="14 15" key="1">
    <citation type="submission" date="2014-05" db="EMBL/GenBank/DDBJ databases">
        <title>Draft genome sequence of a rare smut relative, Tilletiaria anomala UBC 951.</title>
        <authorList>
            <consortium name="DOE Joint Genome Institute"/>
            <person name="Toome M."/>
            <person name="Kuo A."/>
            <person name="Henrissat B."/>
            <person name="Lipzen A."/>
            <person name="Tritt A."/>
            <person name="Yoshinaga Y."/>
            <person name="Zane M."/>
            <person name="Barry K."/>
            <person name="Grigoriev I.V."/>
            <person name="Spatafora J.W."/>
            <person name="Aimea M.C."/>
        </authorList>
    </citation>
    <scope>NUCLEOTIDE SEQUENCE [LARGE SCALE GENOMIC DNA]</scope>
    <source>
        <strain evidence="14 15">UBC 951</strain>
    </source>
</reference>
<protein>
    <recommendedName>
        <fullName evidence="1">non-specific serine/threonine protein kinase</fullName>
        <ecNumber evidence="1">2.7.11.1</ecNumber>
    </recommendedName>
</protein>
<dbReference type="FunFam" id="3.30.200.20:FF:000109">
    <property type="entry name" value="Non-specific serine/threonine protein kinase"/>
    <property type="match status" value="1"/>
</dbReference>
<dbReference type="PANTHER" id="PTHR24356:SF417">
    <property type="entry name" value="CELL CYCLE PROTEIN KINASE DBF2-RELATED"/>
    <property type="match status" value="1"/>
</dbReference>
<evidence type="ECO:0000256" key="1">
    <source>
        <dbReference type="ARBA" id="ARBA00012513"/>
    </source>
</evidence>
<feature type="binding site" evidence="10">
    <location>
        <position position="269"/>
    </location>
    <ligand>
        <name>ATP</name>
        <dbReference type="ChEBI" id="CHEBI:30616"/>
    </ligand>
</feature>
<dbReference type="FunFam" id="1.10.510.10:FF:000141">
    <property type="entry name" value="Non-specific serine/threonine protein kinase"/>
    <property type="match status" value="1"/>
</dbReference>
<dbReference type="FunFam" id="1.10.510.10:FF:000319">
    <property type="entry name" value="Non-specific serine/threonine protein kinase"/>
    <property type="match status" value="1"/>
</dbReference>
<dbReference type="EC" id="2.7.11.1" evidence="1"/>
<evidence type="ECO:0000256" key="8">
    <source>
        <dbReference type="ARBA" id="ARBA00047899"/>
    </source>
</evidence>
<feature type="domain" description="Protein kinase" evidence="12">
    <location>
        <begin position="240"/>
        <end position="540"/>
    </location>
</feature>